<reference evidence="1" key="1">
    <citation type="submission" date="2021-04" db="EMBL/GenBank/DDBJ databases">
        <authorList>
            <person name="Black C."/>
            <person name="Barkhordar M.H."/>
            <person name="Chen C."/>
            <person name="Chin S.C."/>
            <person name="Fang R."/>
            <person name="Fontenot L.A."/>
            <person name="Fulinara C.P."/>
            <person name="Gaeta R."/>
            <person name="Hong M.-L.O."/>
            <person name="Jiang B.L."/>
            <person name="Kapinos A."/>
            <person name="Komaranchath M."/>
            <person name="Lan W.C."/>
            <person name="Mirjafari-Firoozabadi S.-A."/>
            <person name="Padua J.-W.P."/>
            <person name="Ramarapu R."/>
            <person name="Santana M.G."/>
            <person name="Shaffer R.D."/>
            <person name="Soumakis M."/>
            <person name="Torres N.C."/>
            <person name="Tseng A."/>
            <person name="Venkatesh S."/>
            <person name="Wang V."/>
            <person name="Yanovsky A.O."/>
            <person name="Nguyen M.A."/>
            <person name="Swift C.M."/>
            <person name="Mayet R.A."/>
            <person name="Chen A."/>
            <person name="Demo S."/>
            <person name="Tse V.Y."/>
            <person name="Garlena R.A."/>
            <person name="Russell D.A."/>
            <person name="Pope W.H."/>
            <person name="Jacobs-Sera D."/>
            <person name="Hatfull G.F."/>
            <person name="Reddi K."/>
            <person name="Moberg-Parker J."/>
            <person name="Freise A.C."/>
        </authorList>
    </citation>
    <scope>NUCLEOTIDE SEQUENCE</scope>
</reference>
<keyword evidence="2" id="KW-1185">Reference proteome</keyword>
<organism evidence="1 2">
    <name type="scientific">Arthrobacter phage Sicarius2</name>
    <dbReference type="NCBI Taxonomy" id="2836090"/>
    <lineage>
        <taxon>Viruses</taxon>
        <taxon>Duplodnaviria</taxon>
        <taxon>Heunggongvirae</taxon>
        <taxon>Uroviricota</taxon>
        <taxon>Caudoviricetes</taxon>
        <taxon>Berryhillviridae</taxon>
        <taxon>Sicariusvirus</taxon>
        <taxon>Sicariusvirus sicarius2</taxon>
    </lineage>
</organism>
<evidence type="ECO:0000313" key="2">
    <source>
        <dbReference type="Proteomes" id="UP000693758"/>
    </source>
</evidence>
<protein>
    <submittedName>
        <fullName evidence="1">Helix-turn-helix DNA binding domain protein</fullName>
    </submittedName>
</protein>
<sequence length="77" mass="8418">MTKEGQYVRGVAQVAAKLQSADVVRMREKKAAGGVTLQQLAEEFGVSVNVVHRVVTGKGWSHVGGPIREPRSYARRK</sequence>
<name>A0A8F3E6C9_9CAUD</name>
<dbReference type="Proteomes" id="UP000693758">
    <property type="component" value="Segment"/>
</dbReference>
<evidence type="ECO:0000313" key="1">
    <source>
        <dbReference type="EMBL" id="QWY81942.1"/>
    </source>
</evidence>
<gene>
    <name evidence="1" type="primary">37</name>
    <name evidence="1" type="ORF">SEA_SICARIUS2_37</name>
</gene>
<proteinExistence type="predicted"/>
<dbReference type="EMBL" id="MW862982">
    <property type="protein sequence ID" value="QWY81942.1"/>
    <property type="molecule type" value="Genomic_DNA"/>
</dbReference>
<accession>A0A8F3E6C9</accession>